<evidence type="ECO:0000256" key="3">
    <source>
        <dbReference type="ARBA" id="ARBA00022475"/>
    </source>
</evidence>
<evidence type="ECO:0000256" key="5">
    <source>
        <dbReference type="SAM" id="Phobius"/>
    </source>
</evidence>
<comment type="subcellular location">
    <subcellularLocation>
        <location evidence="1">Cell membrane</location>
        <topology evidence="1">Multi-pass membrane protein</topology>
    </subcellularLocation>
</comment>
<feature type="transmembrane region" description="Helical" evidence="5">
    <location>
        <begin position="6"/>
        <end position="25"/>
    </location>
</feature>
<evidence type="ECO:0000256" key="1">
    <source>
        <dbReference type="ARBA" id="ARBA00004651"/>
    </source>
</evidence>
<dbReference type="GO" id="GO:0005351">
    <property type="term" value="F:carbohydrate:proton symporter activity"/>
    <property type="evidence" value="ECO:0007669"/>
    <property type="project" value="TreeGrafter"/>
</dbReference>
<dbReference type="EMBL" id="UGJR01000002">
    <property type="protein sequence ID" value="STR41757.1"/>
    <property type="molecule type" value="Genomic_DNA"/>
</dbReference>
<evidence type="ECO:0000256" key="2">
    <source>
        <dbReference type="ARBA" id="ARBA00022448"/>
    </source>
</evidence>
<proteinExistence type="predicted"/>
<name>A0A7H4M031_9ENTR</name>
<sequence>MALLVLQLFNAVFIGIVAGIGMLWFQDLMPGRAGAATTLFTNSISTGVILAGVIQGALSQSYGHASVYWTIAAISLVTLFMTSRVKDI</sequence>
<keyword evidence="4" id="KW-0762">Sugar transport</keyword>
<dbReference type="AlphaFoldDB" id="A0A7H4M031"/>
<dbReference type="GO" id="GO:0015767">
    <property type="term" value="P:lactose transport"/>
    <property type="evidence" value="ECO:0007669"/>
    <property type="project" value="TreeGrafter"/>
</dbReference>
<keyword evidence="2" id="KW-0813">Transport</keyword>
<dbReference type="GO" id="GO:0036448">
    <property type="term" value="P:cellular response to glucose-phosphate stress"/>
    <property type="evidence" value="ECO:0007669"/>
    <property type="project" value="TreeGrafter"/>
</dbReference>
<dbReference type="PANTHER" id="PTHR23535">
    <property type="entry name" value="SUGAR EFFLUX TRANSPORTER A-RELATED"/>
    <property type="match status" value="1"/>
</dbReference>
<gene>
    <name evidence="6" type="primary">setA_1</name>
    <name evidence="6" type="ORF">NCTC11694_02952</name>
</gene>
<evidence type="ECO:0000256" key="4">
    <source>
        <dbReference type="ARBA" id="ARBA00022597"/>
    </source>
</evidence>
<dbReference type="GO" id="GO:1904659">
    <property type="term" value="P:D-glucose transmembrane transport"/>
    <property type="evidence" value="ECO:0007669"/>
    <property type="project" value="TreeGrafter"/>
</dbReference>
<dbReference type="InterPro" id="IPR036259">
    <property type="entry name" value="MFS_trans_sf"/>
</dbReference>
<keyword evidence="5" id="KW-1133">Transmembrane helix</keyword>
<evidence type="ECO:0000313" key="7">
    <source>
        <dbReference type="Proteomes" id="UP000255050"/>
    </source>
</evidence>
<feature type="transmembrane region" description="Helical" evidence="5">
    <location>
        <begin position="37"/>
        <end position="58"/>
    </location>
</feature>
<protein>
    <submittedName>
        <fullName evidence="6">Transport protein</fullName>
    </submittedName>
</protein>
<evidence type="ECO:0000313" key="6">
    <source>
        <dbReference type="EMBL" id="STR41757.1"/>
    </source>
</evidence>
<dbReference type="GO" id="GO:0005886">
    <property type="term" value="C:plasma membrane"/>
    <property type="evidence" value="ECO:0007669"/>
    <property type="project" value="UniProtKB-SubCell"/>
</dbReference>
<keyword evidence="3" id="KW-1003">Cell membrane</keyword>
<reference evidence="6 7" key="1">
    <citation type="submission" date="2018-06" db="EMBL/GenBank/DDBJ databases">
        <authorList>
            <consortium name="Pathogen Informatics"/>
            <person name="Doyle S."/>
        </authorList>
    </citation>
    <scope>NUCLEOTIDE SEQUENCE [LARGE SCALE GENOMIC DNA]</scope>
    <source>
        <strain evidence="6 7">NCTC11694</strain>
    </source>
</reference>
<keyword evidence="5" id="KW-0812">Transmembrane</keyword>
<dbReference type="SUPFAM" id="SSF103473">
    <property type="entry name" value="MFS general substrate transporter"/>
    <property type="match status" value="1"/>
</dbReference>
<keyword evidence="5" id="KW-0472">Membrane</keyword>
<accession>A0A7H4M031</accession>
<dbReference type="Proteomes" id="UP000255050">
    <property type="component" value="Unassembled WGS sequence"/>
</dbReference>
<feature type="transmembrane region" description="Helical" evidence="5">
    <location>
        <begin position="64"/>
        <end position="82"/>
    </location>
</feature>
<comment type="caution">
    <text evidence="6">The sequence shown here is derived from an EMBL/GenBank/DDBJ whole genome shotgun (WGS) entry which is preliminary data.</text>
</comment>
<organism evidence="6 7">
    <name type="scientific">Klebsiella michiganensis</name>
    <dbReference type="NCBI Taxonomy" id="1134687"/>
    <lineage>
        <taxon>Bacteria</taxon>
        <taxon>Pseudomonadati</taxon>
        <taxon>Pseudomonadota</taxon>
        <taxon>Gammaproteobacteria</taxon>
        <taxon>Enterobacterales</taxon>
        <taxon>Enterobacteriaceae</taxon>
        <taxon>Klebsiella/Raoultella group</taxon>
        <taxon>Klebsiella</taxon>
    </lineage>
</organism>
<dbReference type="PANTHER" id="PTHR23535:SF2">
    <property type="entry name" value="SUGAR EFFLUX TRANSPORTER A-RELATED"/>
    <property type="match status" value="1"/>
</dbReference>